<dbReference type="RefSeq" id="WP_317635397.1">
    <property type="nucleotide sequence ID" value="NZ_AP026802.1"/>
</dbReference>
<reference evidence="3 4" key="1">
    <citation type="journal article" date="2023" name="Microbiol. Spectr.">
        <title>Symbiosis of Carpenter Bees with Uncharacterized Lactic Acid Bacteria Showing NAD Auxotrophy.</title>
        <authorList>
            <person name="Kawasaki S."/>
            <person name="Ozawa K."/>
            <person name="Mori T."/>
            <person name="Yamamoto A."/>
            <person name="Ito M."/>
            <person name="Ohkuma M."/>
            <person name="Sakamoto M."/>
            <person name="Matsutani M."/>
        </authorList>
    </citation>
    <scope>NUCLEOTIDE SEQUENCE [LARGE SCALE GENOMIC DNA]</scope>
    <source>
        <strain evidence="3 4">XA3</strain>
    </source>
</reference>
<dbReference type="KEGG" id="xap:XA3_20520"/>
<dbReference type="AlphaFoldDB" id="A0AAU9DM07"/>
<evidence type="ECO:0000259" key="2">
    <source>
        <dbReference type="Pfam" id="PF06030"/>
    </source>
</evidence>
<evidence type="ECO:0000313" key="3">
    <source>
        <dbReference type="EMBL" id="BDR59611.1"/>
    </source>
</evidence>
<feature type="domain" description="WxL Interacting Protein peptidoglycan binding" evidence="2">
    <location>
        <begin position="74"/>
        <end position="175"/>
    </location>
</feature>
<gene>
    <name evidence="3" type="ORF">XA3_20520</name>
</gene>
<dbReference type="EMBL" id="AP026802">
    <property type="protein sequence ID" value="BDR59611.1"/>
    <property type="molecule type" value="Genomic_DNA"/>
</dbReference>
<proteinExistence type="predicted"/>
<keyword evidence="4" id="KW-1185">Reference proteome</keyword>
<name>A0AAU9DM07_9LACO</name>
<organism evidence="3 4">
    <name type="scientific">Xylocopilactobacillus apicola</name>
    <dbReference type="NCBI Taxonomy" id="2932184"/>
    <lineage>
        <taxon>Bacteria</taxon>
        <taxon>Bacillati</taxon>
        <taxon>Bacillota</taxon>
        <taxon>Bacilli</taxon>
        <taxon>Lactobacillales</taxon>
        <taxon>Lactobacillaceae</taxon>
        <taxon>Xylocopilactobacillus</taxon>
    </lineage>
</organism>
<accession>A0AAU9DM07</accession>
<protein>
    <recommendedName>
        <fullName evidence="2">WxL Interacting Protein peptidoglycan binding domain-containing protein</fullName>
    </recommendedName>
</protein>
<keyword evidence="1" id="KW-0732">Signal</keyword>
<sequence>MLKIQANNKFKKMIISILMLLVTTGAALSAPFNQAVVNAANPTSADFVVEPYFEQNASAGADKDAHPDNLWFNNVKPGSEVQATILITNKSKTPRTFKISAYTASTNITGGLAYDVVKPQMDSSQKVNFRSLFKNNDVNVKVPGAETNQGQVAVSLVAKIPEGDYKGTVMGGFNVFAFDPTEKQKRSKPQSLINLLM</sequence>
<feature type="chain" id="PRO_5043448592" description="WxL Interacting Protein peptidoglycan binding domain-containing protein" evidence="1">
    <location>
        <begin position="36"/>
        <end position="197"/>
    </location>
</feature>
<evidence type="ECO:0000256" key="1">
    <source>
        <dbReference type="SAM" id="SignalP"/>
    </source>
</evidence>
<feature type="signal peptide" evidence="1">
    <location>
        <begin position="1"/>
        <end position="35"/>
    </location>
</feature>
<evidence type="ECO:0000313" key="4">
    <source>
        <dbReference type="Proteomes" id="UP001321861"/>
    </source>
</evidence>
<dbReference type="Proteomes" id="UP001321861">
    <property type="component" value="Chromosome"/>
</dbReference>
<dbReference type="Pfam" id="PF06030">
    <property type="entry name" value="WxLIP_PGBD"/>
    <property type="match status" value="1"/>
</dbReference>
<dbReference type="InterPro" id="IPR010317">
    <property type="entry name" value="WxLIP_PGBD"/>
</dbReference>